<evidence type="ECO:0000256" key="3">
    <source>
        <dbReference type="ARBA" id="ARBA00006442"/>
    </source>
</evidence>
<dbReference type="Gene3D" id="3.50.50.60">
    <property type="entry name" value="FAD/NAD(P)-binding domain"/>
    <property type="match status" value="2"/>
</dbReference>
<dbReference type="EMBL" id="PPSK01000001">
    <property type="protein sequence ID" value="POB06357.1"/>
    <property type="molecule type" value="Genomic_DNA"/>
</dbReference>
<evidence type="ECO:0000256" key="2">
    <source>
        <dbReference type="ARBA" id="ARBA00004496"/>
    </source>
</evidence>
<accession>A0A2P4F029</accession>
<dbReference type="InterPro" id="IPR036188">
    <property type="entry name" value="FAD/NAD-bd_sf"/>
</dbReference>
<comment type="cofactor">
    <cofactor evidence="1">
        <name>FAD</name>
        <dbReference type="ChEBI" id="CHEBI:57692"/>
    </cofactor>
</comment>
<sequence>MQVADNAPLVIIGTGLAGYNLAKEFRKLDSERPLLMISADDGRFYSKPLLSTGFAKGKEADELGMQDAATMAAQLNADVLTGARVTAIDPASRTLTVDGRSQPYSDLVLATGAEVRSLPWRDALGERLLSINDLTDYGQFRAALQGRRKVVIVGAGLIGCEFANDLRLGGFEVTVVATDPWLMPQLLPEQAAAAVQAGLEELGVSFHLGCGIESMRLEGEGLRVRLDSGVELVADQALSAIGLAPRAALAEAAELAVGRGVQVDRQLRTRDPHIYALGDCAEVAGLNLMYVMPLMTSARALAKTLSGTPTELSYPAMPIMVKTPACPLVVAPPLTAQCGSWQCTGEGSDMRALYLDDSGQMHGFALTGTAVAEKLQLTRELPAWLG</sequence>
<dbReference type="InterPro" id="IPR023753">
    <property type="entry name" value="FAD/NAD-binding_dom"/>
</dbReference>
<dbReference type="GO" id="GO:0016491">
    <property type="term" value="F:oxidoreductase activity"/>
    <property type="evidence" value="ECO:0007669"/>
    <property type="project" value="UniProtKB-KW"/>
</dbReference>
<comment type="similarity">
    <text evidence="3">Belongs to the FAD-dependent oxidoreductase family.</text>
</comment>
<dbReference type="PANTHER" id="PTHR43429:SF3">
    <property type="entry name" value="NITRITE REDUCTASE [NAD(P)H]"/>
    <property type="match status" value="1"/>
</dbReference>
<dbReference type="Gene3D" id="3.30.390.120">
    <property type="match status" value="1"/>
</dbReference>
<comment type="subcellular location">
    <subcellularLocation>
        <location evidence="2">Cytoplasm</location>
    </subcellularLocation>
</comment>
<evidence type="ECO:0000256" key="7">
    <source>
        <dbReference type="ARBA" id="ARBA00023002"/>
    </source>
</evidence>
<keyword evidence="8" id="KW-0520">NAD</keyword>
<keyword evidence="12" id="KW-1185">Reference proteome</keyword>
<dbReference type="Pfam" id="PF07992">
    <property type="entry name" value="Pyr_redox_2"/>
    <property type="match status" value="1"/>
</dbReference>
<evidence type="ECO:0000256" key="4">
    <source>
        <dbReference type="ARBA" id="ARBA00022490"/>
    </source>
</evidence>
<evidence type="ECO:0000256" key="1">
    <source>
        <dbReference type="ARBA" id="ARBA00001974"/>
    </source>
</evidence>
<evidence type="ECO:0000313" key="12">
    <source>
        <dbReference type="Proteomes" id="UP000243451"/>
    </source>
</evidence>
<dbReference type="AlphaFoldDB" id="A0A2P4F029"/>
<dbReference type="Proteomes" id="UP000243451">
    <property type="component" value="Unassembled WGS sequence"/>
</dbReference>
<keyword evidence="7" id="KW-0560">Oxidoreductase</keyword>
<feature type="domain" description="Rubredoxin binding" evidence="10">
    <location>
        <begin position="312"/>
        <end position="381"/>
    </location>
</feature>
<dbReference type="PRINTS" id="PR00411">
    <property type="entry name" value="PNDRDTASEI"/>
</dbReference>
<dbReference type="Pfam" id="PF18113">
    <property type="entry name" value="Rbx_binding"/>
    <property type="match status" value="1"/>
</dbReference>
<comment type="caution">
    <text evidence="11">The sequence shown here is derived from an EMBL/GenBank/DDBJ whole genome shotgun (WGS) entry which is preliminary data.</text>
</comment>
<proteinExistence type="inferred from homology"/>
<evidence type="ECO:0000256" key="8">
    <source>
        <dbReference type="ARBA" id="ARBA00023027"/>
    </source>
</evidence>
<dbReference type="OrthoDB" id="9808980at2"/>
<evidence type="ECO:0000256" key="5">
    <source>
        <dbReference type="ARBA" id="ARBA00022630"/>
    </source>
</evidence>
<gene>
    <name evidence="11" type="ORF">C1949_01045</name>
</gene>
<dbReference type="InterPro" id="IPR050260">
    <property type="entry name" value="FAD-bd_OxRdtase"/>
</dbReference>
<name>A0A2P4F029_9GAMM</name>
<evidence type="ECO:0000259" key="9">
    <source>
        <dbReference type="Pfam" id="PF07992"/>
    </source>
</evidence>
<evidence type="ECO:0000313" key="11">
    <source>
        <dbReference type="EMBL" id="POB06357.1"/>
    </source>
</evidence>
<evidence type="ECO:0000256" key="6">
    <source>
        <dbReference type="ARBA" id="ARBA00022827"/>
    </source>
</evidence>
<reference evidence="11 12" key="1">
    <citation type="submission" date="2018-01" db="EMBL/GenBank/DDBJ databases">
        <title>Draft genome of the type strain Pseudomonas oceani DSM 100277 isolated from the deep water in Okinawa trough, northwestern Pacific Ocean.</title>
        <authorList>
            <person name="Gomila M."/>
            <person name="Mulet M."/>
            <person name="Garcia-Valdes E."/>
            <person name="Lalucat J."/>
        </authorList>
    </citation>
    <scope>NUCLEOTIDE SEQUENCE [LARGE SCALE GENOMIC DNA]</scope>
    <source>
        <strain evidence="11 12">DSM 100277</strain>
    </source>
</reference>
<dbReference type="PANTHER" id="PTHR43429">
    <property type="entry name" value="PYRIDINE NUCLEOTIDE-DISULFIDE OXIDOREDUCTASE DOMAIN-CONTAINING"/>
    <property type="match status" value="1"/>
</dbReference>
<dbReference type="InterPro" id="IPR041364">
    <property type="entry name" value="Rbx-bd"/>
</dbReference>
<keyword evidence="5" id="KW-0285">Flavoprotein</keyword>
<keyword evidence="6" id="KW-0274">FAD</keyword>
<evidence type="ECO:0000259" key="10">
    <source>
        <dbReference type="Pfam" id="PF18113"/>
    </source>
</evidence>
<feature type="domain" description="FAD/NAD(P)-binding" evidence="9">
    <location>
        <begin position="9"/>
        <end position="289"/>
    </location>
</feature>
<protein>
    <submittedName>
        <fullName evidence="11">FAD-dependent oxidoreductase</fullName>
    </submittedName>
</protein>
<dbReference type="GO" id="GO:0005737">
    <property type="term" value="C:cytoplasm"/>
    <property type="evidence" value="ECO:0007669"/>
    <property type="project" value="UniProtKB-SubCell"/>
</dbReference>
<organism evidence="11 12">
    <name type="scientific">Halopseudomonas oceani</name>
    <dbReference type="NCBI Taxonomy" id="1708783"/>
    <lineage>
        <taxon>Bacteria</taxon>
        <taxon>Pseudomonadati</taxon>
        <taxon>Pseudomonadota</taxon>
        <taxon>Gammaproteobacteria</taxon>
        <taxon>Pseudomonadales</taxon>
        <taxon>Pseudomonadaceae</taxon>
        <taxon>Halopseudomonas</taxon>
    </lineage>
</organism>
<keyword evidence="4" id="KW-0963">Cytoplasm</keyword>
<dbReference type="SUPFAM" id="SSF51905">
    <property type="entry name" value="FAD/NAD(P)-binding domain"/>
    <property type="match status" value="1"/>
</dbReference>
<dbReference type="PRINTS" id="PR00368">
    <property type="entry name" value="FADPNR"/>
</dbReference>